<evidence type="ECO:0000256" key="2">
    <source>
        <dbReference type="ARBA" id="ARBA00010075"/>
    </source>
</evidence>
<evidence type="ECO:0000256" key="6">
    <source>
        <dbReference type="SAM" id="MobiDB-lite"/>
    </source>
</evidence>
<dbReference type="NCBIfam" id="NF033581">
    <property type="entry name" value="transpos_IS5_4"/>
    <property type="match status" value="1"/>
</dbReference>
<proteinExistence type="inferred from homology"/>
<evidence type="ECO:0000259" key="8">
    <source>
        <dbReference type="Pfam" id="PF05598"/>
    </source>
</evidence>
<evidence type="ECO:0000256" key="5">
    <source>
        <dbReference type="ARBA" id="ARBA00023172"/>
    </source>
</evidence>
<feature type="region of interest" description="Disordered" evidence="6">
    <location>
        <begin position="159"/>
        <end position="199"/>
    </location>
</feature>
<comment type="similarity">
    <text evidence="2">Belongs to the transposase 11 family.</text>
</comment>
<evidence type="ECO:0000256" key="4">
    <source>
        <dbReference type="ARBA" id="ARBA00023125"/>
    </source>
</evidence>
<dbReference type="InterPro" id="IPR002559">
    <property type="entry name" value="Transposase_11"/>
</dbReference>
<dbReference type="Pfam" id="PF01609">
    <property type="entry name" value="DDE_Tnp_1"/>
    <property type="match status" value="1"/>
</dbReference>
<gene>
    <name evidence="9" type="ORF">HLB44_36690</name>
</gene>
<dbReference type="PANTHER" id="PTHR35604:SF2">
    <property type="entry name" value="TRANSPOSASE INSH FOR INSERTION SEQUENCE ELEMENT IS5A-RELATED"/>
    <property type="match status" value="1"/>
</dbReference>
<accession>A0ABX2EV05</accession>
<reference evidence="9 10" key="1">
    <citation type="submission" date="2020-05" db="EMBL/GenBank/DDBJ databases">
        <title>Aquincola sp. isolate from soil.</title>
        <authorList>
            <person name="Han J."/>
            <person name="Kim D.-U."/>
        </authorList>
    </citation>
    <scope>NUCLEOTIDE SEQUENCE [LARGE SCALE GENOMIC DNA]</scope>
    <source>
        <strain evidence="9 10">S2</strain>
    </source>
</reference>
<feature type="domain" description="Transposase IS4-like" evidence="7">
    <location>
        <begin position="206"/>
        <end position="349"/>
    </location>
</feature>
<dbReference type="RefSeq" id="WP_173135815.1">
    <property type="nucleotide sequence ID" value="NZ_JABRWJ010000055.1"/>
</dbReference>
<dbReference type="InterPro" id="IPR047959">
    <property type="entry name" value="Transpos_IS5"/>
</dbReference>
<dbReference type="Pfam" id="PF05598">
    <property type="entry name" value="DUF772"/>
    <property type="match status" value="1"/>
</dbReference>
<evidence type="ECO:0000313" key="9">
    <source>
        <dbReference type="EMBL" id="NRF72498.1"/>
    </source>
</evidence>
<comment type="function">
    <text evidence="1">Involved in the transposition of the insertion sequence IS5.</text>
</comment>
<evidence type="ECO:0000256" key="3">
    <source>
        <dbReference type="ARBA" id="ARBA00022578"/>
    </source>
</evidence>
<feature type="compositionally biased region" description="Basic and acidic residues" evidence="6">
    <location>
        <begin position="164"/>
        <end position="190"/>
    </location>
</feature>
<evidence type="ECO:0000259" key="7">
    <source>
        <dbReference type="Pfam" id="PF01609"/>
    </source>
</evidence>
<evidence type="ECO:0000313" key="10">
    <source>
        <dbReference type="Proteomes" id="UP000737171"/>
    </source>
</evidence>
<name>A0ABX2EV05_9BURK</name>
<protein>
    <submittedName>
        <fullName evidence="9">IS5 family transposase</fullName>
    </submittedName>
</protein>
<dbReference type="EMBL" id="JABRWJ010000055">
    <property type="protein sequence ID" value="NRF72498.1"/>
    <property type="molecule type" value="Genomic_DNA"/>
</dbReference>
<evidence type="ECO:0000256" key="1">
    <source>
        <dbReference type="ARBA" id="ARBA00003544"/>
    </source>
</evidence>
<dbReference type="PANTHER" id="PTHR35604">
    <property type="entry name" value="TRANSPOSASE INSH FOR INSERTION SEQUENCE ELEMENT IS5A-RELATED"/>
    <property type="match status" value="1"/>
</dbReference>
<keyword evidence="10" id="KW-1185">Reference proteome</keyword>
<organism evidence="9 10">
    <name type="scientific">Pseudaquabacterium terrae</name>
    <dbReference type="NCBI Taxonomy" id="2732868"/>
    <lineage>
        <taxon>Bacteria</taxon>
        <taxon>Pseudomonadati</taxon>
        <taxon>Pseudomonadota</taxon>
        <taxon>Betaproteobacteria</taxon>
        <taxon>Burkholderiales</taxon>
        <taxon>Sphaerotilaceae</taxon>
        <taxon>Pseudaquabacterium</taxon>
    </lineage>
</organism>
<feature type="domain" description="Transposase InsH N-terminal" evidence="8">
    <location>
        <begin position="16"/>
        <end position="117"/>
    </location>
</feature>
<keyword evidence="4" id="KW-0238">DNA-binding</keyword>
<keyword evidence="5" id="KW-0233">DNA recombination</keyword>
<comment type="caution">
    <text evidence="9">The sequence shown here is derived from an EMBL/GenBank/DDBJ whole genome shotgun (WGS) entry which is preliminary data.</text>
</comment>
<dbReference type="InterPro" id="IPR008490">
    <property type="entry name" value="Transposase_InsH_N"/>
</dbReference>
<sequence length="364" mass="40763">MRGADSYNESLFTTVKLEDFVPATHPLRPIRTWLNDALAKMDAKFSAMYEADIKGGRPSIAPEKLMRAMLLQVLYSVRSERQLVEQIQYNLLFRWFVGLAIEDTVWNHSVFSKNRDRLIEHDAVTELFNATVEMASKRGLLSGEHFSVDGTLIQAWASHKSMRRKDGSDDGRPPEDWRGEPRSNDTHESTSDPQSRLYRKSNAAPALPSYLGHVLTDNRHGLVVNVQASTSDGTAERDVAAQMLTDVAGPGKRVTVGADKAYDTKGFVKACREINVTPHVAQNINRTGGSAIDGRTTRHAGYEVSQRKRKRIEQCFGWGKLIGPIRQVMVQGLDKVDQLLTLTMAAYNLTRLRTLAQLRPQCAQ</sequence>
<dbReference type="Proteomes" id="UP000737171">
    <property type="component" value="Unassembled WGS sequence"/>
</dbReference>
<keyword evidence="3" id="KW-0815">Transposition</keyword>